<dbReference type="EMBL" id="CAADRP010001707">
    <property type="protein sequence ID" value="VFU49262.1"/>
    <property type="molecule type" value="Genomic_DNA"/>
</dbReference>
<name>A0A6N2M689_SALVM</name>
<reference evidence="10" key="1">
    <citation type="submission" date="2019-03" db="EMBL/GenBank/DDBJ databases">
        <authorList>
            <person name="Mank J."/>
            <person name="Almeida P."/>
        </authorList>
    </citation>
    <scope>NUCLEOTIDE SEQUENCE</scope>
    <source>
        <strain evidence="10">78183</strain>
    </source>
</reference>
<evidence type="ECO:0000256" key="1">
    <source>
        <dbReference type="ARBA" id="ARBA00004555"/>
    </source>
</evidence>
<keyword evidence="6" id="KW-0325">Glycoprotein</keyword>
<dbReference type="SUPFAM" id="SSF101744">
    <property type="entry name" value="Rof/RNase P subunit-like"/>
    <property type="match status" value="1"/>
</dbReference>
<keyword evidence="3" id="KW-0328">Glycosyltransferase</keyword>
<evidence type="ECO:0000256" key="8">
    <source>
        <dbReference type="SAM" id="MobiDB-lite"/>
    </source>
</evidence>
<dbReference type="GO" id="GO:0001682">
    <property type="term" value="P:tRNA 5'-leader removal"/>
    <property type="evidence" value="ECO:0007669"/>
    <property type="project" value="InterPro"/>
</dbReference>
<comment type="similarity">
    <text evidence="2">Belongs to the glycosyltransferase 37 family.</text>
</comment>
<evidence type="ECO:0000256" key="9">
    <source>
        <dbReference type="SAM" id="Phobius"/>
    </source>
</evidence>
<dbReference type="PANTHER" id="PTHR31889:SF52">
    <property type="entry name" value="FUCOSYLTRANSFERASE"/>
    <property type="match status" value="1"/>
</dbReference>
<feature type="compositionally biased region" description="Polar residues" evidence="8">
    <location>
        <begin position="744"/>
        <end position="755"/>
    </location>
</feature>
<keyword evidence="9" id="KW-0472">Membrane</keyword>
<feature type="region of interest" description="Disordered" evidence="8">
    <location>
        <begin position="614"/>
        <end position="655"/>
    </location>
</feature>
<dbReference type="PANTHER" id="PTHR31889">
    <property type="entry name" value="FUCOSYLTRANSFERASE 2-RELATED"/>
    <property type="match status" value="1"/>
</dbReference>
<dbReference type="GO" id="GO:0009969">
    <property type="term" value="P:xyloglucan biosynthetic process"/>
    <property type="evidence" value="ECO:0007669"/>
    <property type="project" value="TreeGrafter"/>
</dbReference>
<dbReference type="GO" id="GO:0005794">
    <property type="term" value="C:Golgi apparatus"/>
    <property type="evidence" value="ECO:0007669"/>
    <property type="project" value="UniProtKB-SubCell"/>
</dbReference>
<comment type="subcellular location">
    <subcellularLocation>
        <location evidence="1">Golgi apparatus</location>
    </subcellularLocation>
</comment>
<dbReference type="InterPro" id="IPR002730">
    <property type="entry name" value="Rpp29/RNP1"/>
</dbReference>
<gene>
    <name evidence="10" type="ORF">SVIM_LOCUS324546</name>
</gene>
<keyword evidence="7" id="KW-0961">Cell wall biogenesis/degradation</keyword>
<evidence type="ECO:0000256" key="5">
    <source>
        <dbReference type="ARBA" id="ARBA00023034"/>
    </source>
</evidence>
<dbReference type="Gene3D" id="3.40.50.11340">
    <property type="match status" value="2"/>
</dbReference>
<dbReference type="GO" id="GO:0030677">
    <property type="term" value="C:ribonuclease P complex"/>
    <property type="evidence" value="ECO:0007669"/>
    <property type="project" value="InterPro"/>
</dbReference>
<evidence type="ECO:0000313" key="10">
    <source>
        <dbReference type="EMBL" id="VFU49262.1"/>
    </source>
</evidence>
<dbReference type="GO" id="GO:0042546">
    <property type="term" value="P:cell wall biogenesis"/>
    <property type="evidence" value="ECO:0007669"/>
    <property type="project" value="InterPro"/>
</dbReference>
<accession>A0A6N2M689</accession>
<keyword evidence="4" id="KW-0808">Transferase</keyword>
<dbReference type="FunFam" id="3.40.50.11340:FF:000005">
    <property type="entry name" value="Galactoside 2-alpha-L-fucosyltransferase"/>
    <property type="match status" value="2"/>
</dbReference>
<dbReference type="Gene3D" id="3.40.50.11350">
    <property type="match status" value="1"/>
</dbReference>
<dbReference type="Pfam" id="PF01868">
    <property type="entry name" value="RNase_P-MRP_p29"/>
    <property type="match status" value="1"/>
</dbReference>
<keyword evidence="9" id="KW-1133">Transmembrane helix</keyword>
<dbReference type="Gene3D" id="2.30.30.210">
    <property type="entry name" value="Ribonuclease P/MRP, subunit p29"/>
    <property type="match status" value="1"/>
</dbReference>
<feature type="region of interest" description="Disordered" evidence="8">
    <location>
        <begin position="744"/>
        <end position="765"/>
    </location>
</feature>
<feature type="compositionally biased region" description="Polar residues" evidence="8">
    <location>
        <begin position="1110"/>
        <end position="1142"/>
    </location>
</feature>
<evidence type="ECO:0000256" key="3">
    <source>
        <dbReference type="ARBA" id="ARBA00022676"/>
    </source>
</evidence>
<dbReference type="GO" id="GO:0016020">
    <property type="term" value="C:membrane"/>
    <property type="evidence" value="ECO:0007669"/>
    <property type="project" value="InterPro"/>
</dbReference>
<feature type="compositionally biased region" description="Basic and acidic residues" evidence="8">
    <location>
        <begin position="1146"/>
        <end position="1158"/>
    </location>
</feature>
<dbReference type="GO" id="GO:0071555">
    <property type="term" value="P:cell wall organization"/>
    <property type="evidence" value="ECO:0007669"/>
    <property type="project" value="UniProtKB-KW"/>
</dbReference>
<feature type="compositionally biased region" description="Polar residues" evidence="8">
    <location>
        <begin position="1079"/>
        <end position="1099"/>
    </location>
</feature>
<dbReference type="GO" id="GO:0008107">
    <property type="term" value="F:galactoside 2-alpha-L-fucosyltransferase activity"/>
    <property type="evidence" value="ECO:0007669"/>
    <property type="project" value="InterPro"/>
</dbReference>
<evidence type="ECO:0000256" key="7">
    <source>
        <dbReference type="ARBA" id="ARBA00023316"/>
    </source>
</evidence>
<evidence type="ECO:0000256" key="2">
    <source>
        <dbReference type="ARBA" id="ARBA00010481"/>
    </source>
</evidence>
<feature type="transmembrane region" description="Helical" evidence="9">
    <location>
        <begin position="20"/>
        <end position="37"/>
    </location>
</feature>
<feature type="region of interest" description="Disordered" evidence="8">
    <location>
        <begin position="1049"/>
        <end position="1198"/>
    </location>
</feature>
<sequence>MAISQMEGSGLGSARFTKMAVSFLIAFFLLYMLSLVYRSSTFDLIGGFFQSYSAPEKWQEMILEHQNTEPENLNLPVSEDKRSSQPARVAVDKLLGGLLAAGFDEESCVSRYRSSLYRRISPHKPSSYLALKLRKYEDLHKRCGPHTESYNRTLEELSSGHVNGTTDCSYVVWTPDNGLGNRIISMASSFLYAFLTNRVLLVDLGTDMAGVFCEPFPNTSWLLPMDFPLSNQFYGLRSGNDRSYGHLLWKNNMNVSAVSQPPPFLYLYLSYNYDDYDKLFYKDQNQGFLQNVPWLILKSDQYFAPYLFLIPSFQEELGRLFPDTETVFHHLVRYLFHPSNQAWGLITRFYHSYLATADQRIGLQVRVFNRKASPIKVVLQQILGCVQKEKLLPKVDEEKQIATSSKNRTSRAITIASLYPEYYESIKNMYWMKPTVNGDVIGVYQPSHEEFQQFGNNIHNIKAWAEINILSLSDVLVTSSWSTFGYVAQGLGGLKPWILYVPTGDRTTDQPCPRAMSMEPCFHFPPNYYKNTGSRRRLAATASLAPHIRQCEDATSGIKLVKPEESIYTSPTASAAISSSHSLRHAATLIMATDQRKRTMDALERRFAVAKAELVQQQQKKHKVTHHEGHRKENNNAASTSLHRADAPKTPSSSLSKKGSLFFFGYTPSQDPDENGLAYSQLPQAVHENLLTTGVKFESKKGSVVDKILHDLFQHGDASQKYMQGSRNIKIDNWILLDNYVPSKSTGSQTTASRSNSKHSRRHMSMKQHKKFGMFNLPQDLQKFDVYKPMHEIWKDYMTQLLKKTGQNELPKCLLSADLHGAAILVADCKIKSFTGVRGIMIRETAETFGIITQDNKLKDHNARGQTVFKKLRPVSSIFAHFISVKIEDGIKLPGLNDTWMTSTWPPFVYVAQGRRVEAMDFAWAHSMKKNSGSHTSHACMGHRDDGHGASRNQAAIGPHTVEPKQRKEFSHRCLGCSQQHLRQEIMGNLEVEKDRLGFDSKRYTTLLFVCSIALPVSLMIIIMYQNQLFDLTGGLAKAAKSRNVTALNVDSKNDSSPPAIIPDGRLHNGNLPPGFGNGTSSENNSSRHTNGTDKQLNGTMAPGFWIESGSRNDSSGNDTSSKNNSLPNTSGPDEKQLNGTSAPGFRKESGSRNHSENDSLLNTSRPNVKHLNETLAPGFQKESGSRNDPSQSNIMPGDKFLDGLLAPGFDERSCSSRYQSFLFRKTSLHKPSSHLLSKLRRYEDIHKRCGPHSKSYHKALKGLRSSHASRGGCKYVVWIPTNGLGNRMLSMAATFLYALLTNRVLLVKHGADMANLFCEPFPNTSWLLPNDFPLRNHFGSSKHGYAHSFGRMINKSITNTSMEPPESYLDLNLGLGGYDQLAFCDESQALLQQIPWLILLSDQYFVPSLYMIPSFNQEIRKLFPEKETVFYHLGHYLFHPSNQVWGLITRFYQAYLAKADERIGLQIRVYHDKTTPYQTVMDQILDCVLKEKLLPEVADTQESTPPPSRNQTSKAILITSLYSEYYENMKNMYWTKPTVTGEVISVYQPSHEEYQHFGDDMHNMKAWADIYLLSLCDVLVTSTWSTFGYVAHGLAGLKPWIWQMPRNKNPACQRAMSMEPCCHFPLTYDCKTRIEVSAATLLPNTMHCEDRKNGLKLVDEHGEPLL</sequence>
<evidence type="ECO:0000256" key="4">
    <source>
        <dbReference type="ARBA" id="ARBA00022679"/>
    </source>
</evidence>
<evidence type="ECO:0000256" key="6">
    <source>
        <dbReference type="ARBA" id="ARBA00023180"/>
    </source>
</evidence>
<feature type="compositionally biased region" description="Basic residues" evidence="8">
    <location>
        <begin position="756"/>
        <end position="765"/>
    </location>
</feature>
<protein>
    <submittedName>
        <fullName evidence="10">Uncharacterized protein</fullName>
    </submittedName>
</protein>
<dbReference type="GO" id="GO:0003723">
    <property type="term" value="F:RNA binding"/>
    <property type="evidence" value="ECO:0007669"/>
    <property type="project" value="InterPro"/>
</dbReference>
<dbReference type="InterPro" id="IPR004938">
    <property type="entry name" value="XG_FTase"/>
</dbReference>
<dbReference type="Pfam" id="PF03254">
    <property type="entry name" value="XG_FTase"/>
    <property type="match status" value="2"/>
</dbReference>
<dbReference type="InterPro" id="IPR036980">
    <property type="entry name" value="RNase_P/MRP_Rpp29_sf"/>
</dbReference>
<dbReference type="InterPro" id="IPR023534">
    <property type="entry name" value="Rof/RNase_P-like"/>
</dbReference>
<organism evidence="10">
    <name type="scientific">Salix viminalis</name>
    <name type="common">Common osier</name>
    <name type="synonym">Basket willow</name>
    <dbReference type="NCBI Taxonomy" id="40686"/>
    <lineage>
        <taxon>Eukaryota</taxon>
        <taxon>Viridiplantae</taxon>
        <taxon>Streptophyta</taxon>
        <taxon>Embryophyta</taxon>
        <taxon>Tracheophyta</taxon>
        <taxon>Spermatophyta</taxon>
        <taxon>Magnoliopsida</taxon>
        <taxon>eudicotyledons</taxon>
        <taxon>Gunneridae</taxon>
        <taxon>Pentapetalae</taxon>
        <taxon>rosids</taxon>
        <taxon>fabids</taxon>
        <taxon>Malpighiales</taxon>
        <taxon>Salicaceae</taxon>
        <taxon>Saliceae</taxon>
        <taxon>Salix</taxon>
    </lineage>
</organism>
<keyword evidence="9" id="KW-0812">Transmembrane</keyword>
<keyword evidence="5" id="KW-0333">Golgi apparatus</keyword>
<proteinExistence type="inferred from homology"/>